<evidence type="ECO:0000256" key="1">
    <source>
        <dbReference type="SAM" id="Phobius"/>
    </source>
</evidence>
<sequence length="139" mass="15301">MNTRQRGSTSVEFALAFLLLLGFLLGILDFARLLYTWNVANETARAGARYAVVCADPTNKARILATMQGLMPQVSDIDVVWQPANCDATNCESVTVAITGLQFRWIAPIPSLLATPLVMLPGFSTYLPREMMTYNPLIC</sequence>
<comment type="caution">
    <text evidence="3">The sequence shown here is derived from an EMBL/GenBank/DDBJ whole genome shotgun (WGS) entry which is preliminary data.</text>
</comment>
<keyword evidence="1" id="KW-1133">Transmembrane helix</keyword>
<dbReference type="AlphaFoldDB" id="A0A7X3FYG1"/>
<proteinExistence type="predicted"/>
<keyword evidence="4" id="KW-1185">Reference proteome</keyword>
<evidence type="ECO:0000259" key="2">
    <source>
        <dbReference type="Pfam" id="PF07811"/>
    </source>
</evidence>
<gene>
    <name evidence="3" type="ORF">GPY61_05450</name>
</gene>
<dbReference type="Proteomes" id="UP000443353">
    <property type="component" value="Unassembled WGS sequence"/>
</dbReference>
<feature type="transmembrane region" description="Helical" evidence="1">
    <location>
        <begin position="105"/>
        <end position="127"/>
    </location>
</feature>
<feature type="transmembrane region" description="Helical" evidence="1">
    <location>
        <begin position="12"/>
        <end position="35"/>
    </location>
</feature>
<evidence type="ECO:0000313" key="4">
    <source>
        <dbReference type="Proteomes" id="UP000443353"/>
    </source>
</evidence>
<keyword evidence="1" id="KW-0812">Transmembrane</keyword>
<organism evidence="3 4">
    <name type="scientific">Massilia cellulosiltytica</name>
    <dbReference type="NCBI Taxonomy" id="2683234"/>
    <lineage>
        <taxon>Bacteria</taxon>
        <taxon>Pseudomonadati</taxon>
        <taxon>Pseudomonadota</taxon>
        <taxon>Betaproteobacteria</taxon>
        <taxon>Burkholderiales</taxon>
        <taxon>Oxalobacteraceae</taxon>
        <taxon>Telluria group</taxon>
        <taxon>Massilia</taxon>
    </lineage>
</organism>
<dbReference type="InterPro" id="IPR012495">
    <property type="entry name" value="TadE-like_dom"/>
</dbReference>
<feature type="domain" description="TadE-like" evidence="2">
    <location>
        <begin position="7"/>
        <end position="49"/>
    </location>
</feature>
<dbReference type="EMBL" id="WSES01000002">
    <property type="protein sequence ID" value="MVW59367.1"/>
    <property type="molecule type" value="Genomic_DNA"/>
</dbReference>
<keyword evidence="1" id="KW-0472">Membrane</keyword>
<name>A0A7X3FYG1_9BURK</name>
<evidence type="ECO:0000313" key="3">
    <source>
        <dbReference type="EMBL" id="MVW59367.1"/>
    </source>
</evidence>
<dbReference type="Pfam" id="PF07811">
    <property type="entry name" value="TadE"/>
    <property type="match status" value="1"/>
</dbReference>
<dbReference type="RefSeq" id="WP_056135597.1">
    <property type="nucleotide sequence ID" value="NZ_CP168562.1"/>
</dbReference>
<reference evidence="3 4" key="1">
    <citation type="submission" date="2019-12" db="EMBL/GenBank/DDBJ databases">
        <authorList>
            <person name="Li C."/>
            <person name="Zhao J."/>
        </authorList>
    </citation>
    <scope>NUCLEOTIDE SEQUENCE [LARGE SCALE GENOMIC DNA]</scope>
    <source>
        <strain evidence="3 4">NEAU-DD11</strain>
    </source>
</reference>
<protein>
    <submittedName>
        <fullName evidence="3">Pilus assembly protein</fullName>
    </submittedName>
</protein>
<accession>A0A7X3FYG1</accession>